<name>A0A1I5DW94_9ACTN</name>
<dbReference type="InterPro" id="IPR003593">
    <property type="entry name" value="AAA+_ATPase"/>
</dbReference>
<proteinExistence type="predicted"/>
<evidence type="ECO:0000313" key="6">
    <source>
        <dbReference type="Proteomes" id="UP000183642"/>
    </source>
</evidence>
<dbReference type="Proteomes" id="UP000183642">
    <property type="component" value="Unassembled WGS sequence"/>
</dbReference>
<dbReference type="PROSITE" id="PS50893">
    <property type="entry name" value="ABC_TRANSPORTER_2"/>
    <property type="match status" value="1"/>
</dbReference>
<organism evidence="5 6">
    <name type="scientific">Geodermatophilus obscurus</name>
    <dbReference type="NCBI Taxonomy" id="1861"/>
    <lineage>
        <taxon>Bacteria</taxon>
        <taxon>Bacillati</taxon>
        <taxon>Actinomycetota</taxon>
        <taxon>Actinomycetes</taxon>
        <taxon>Geodermatophilales</taxon>
        <taxon>Geodermatophilaceae</taxon>
        <taxon>Geodermatophilus</taxon>
    </lineage>
</organism>
<evidence type="ECO:0000313" key="5">
    <source>
        <dbReference type="EMBL" id="SFO03466.1"/>
    </source>
</evidence>
<dbReference type="SUPFAM" id="SSF52540">
    <property type="entry name" value="P-loop containing nucleoside triphosphate hydrolases"/>
    <property type="match status" value="1"/>
</dbReference>
<evidence type="ECO:0000256" key="1">
    <source>
        <dbReference type="ARBA" id="ARBA00022448"/>
    </source>
</evidence>
<dbReference type="AlphaFoldDB" id="A0A1I5DW94"/>
<gene>
    <name evidence="5" type="ORF">SAMN05660359_01094</name>
</gene>
<protein>
    <submittedName>
        <fullName evidence="5">Putative ABC transport system ATP-binding protein</fullName>
    </submittedName>
</protein>
<dbReference type="InterPro" id="IPR017871">
    <property type="entry name" value="ABC_transporter-like_CS"/>
</dbReference>
<dbReference type="Gene3D" id="3.40.50.300">
    <property type="entry name" value="P-loop containing nucleotide triphosphate hydrolases"/>
    <property type="match status" value="1"/>
</dbReference>
<dbReference type="InterPro" id="IPR017911">
    <property type="entry name" value="MacB-like_ATP-bd"/>
</dbReference>
<dbReference type="PROSITE" id="PS00211">
    <property type="entry name" value="ABC_TRANSPORTER_1"/>
    <property type="match status" value="1"/>
</dbReference>
<sequence length="293" mass="31031">MTGPGHRWSRTVPPVTTRPAAGSLAAVCDGLVRIYWSPSGEVHALKGVDAVVPGGRLTAITGPSGSGKSSLLRILAAQDRPTAGRAEVAGHLLTGMSARRLRAVRRRHIGYVFPRPPQNLLPHLTAREHLAMAGRLRGVGRAQVTRETGELLDLLGIADRADHLPGQLSGGEQQRLAFAQAVVGRPALVVADEPTSELDSVTTHDLLGAVHELTRTGTTVVMATHDPLAAAAAHQVIHLRSGTVASEEVAGRRLAVVDGDGRVQLPEEALTRFPSRRVLVELTDDGVVLRRPS</sequence>
<keyword evidence="2" id="KW-0547">Nucleotide-binding</keyword>
<dbReference type="PANTHER" id="PTHR24220">
    <property type="entry name" value="IMPORT ATP-BINDING PROTEIN"/>
    <property type="match status" value="1"/>
</dbReference>
<keyword evidence="6" id="KW-1185">Reference proteome</keyword>
<evidence type="ECO:0000259" key="4">
    <source>
        <dbReference type="PROSITE" id="PS50893"/>
    </source>
</evidence>
<dbReference type="PANTHER" id="PTHR24220:SF685">
    <property type="entry name" value="ABC TRANSPORTER RELATED"/>
    <property type="match status" value="1"/>
</dbReference>
<dbReference type="SMART" id="SM00382">
    <property type="entry name" value="AAA"/>
    <property type="match status" value="1"/>
</dbReference>
<dbReference type="InterPro" id="IPR027417">
    <property type="entry name" value="P-loop_NTPase"/>
</dbReference>
<dbReference type="CDD" id="cd03255">
    <property type="entry name" value="ABC_MJ0796_LolCDE_FtsE"/>
    <property type="match status" value="1"/>
</dbReference>
<dbReference type="EMBL" id="FOWE01000002">
    <property type="protein sequence ID" value="SFO03466.1"/>
    <property type="molecule type" value="Genomic_DNA"/>
</dbReference>
<dbReference type="Pfam" id="PF00005">
    <property type="entry name" value="ABC_tran"/>
    <property type="match status" value="1"/>
</dbReference>
<evidence type="ECO:0000256" key="3">
    <source>
        <dbReference type="ARBA" id="ARBA00022840"/>
    </source>
</evidence>
<accession>A0A1I5DW94</accession>
<dbReference type="GO" id="GO:0005524">
    <property type="term" value="F:ATP binding"/>
    <property type="evidence" value="ECO:0007669"/>
    <property type="project" value="UniProtKB-KW"/>
</dbReference>
<dbReference type="GO" id="GO:0022857">
    <property type="term" value="F:transmembrane transporter activity"/>
    <property type="evidence" value="ECO:0007669"/>
    <property type="project" value="TreeGrafter"/>
</dbReference>
<dbReference type="GO" id="GO:0005886">
    <property type="term" value="C:plasma membrane"/>
    <property type="evidence" value="ECO:0007669"/>
    <property type="project" value="TreeGrafter"/>
</dbReference>
<keyword evidence="1" id="KW-0813">Transport</keyword>
<dbReference type="GO" id="GO:0016887">
    <property type="term" value="F:ATP hydrolysis activity"/>
    <property type="evidence" value="ECO:0007669"/>
    <property type="project" value="InterPro"/>
</dbReference>
<evidence type="ECO:0000256" key="2">
    <source>
        <dbReference type="ARBA" id="ARBA00022741"/>
    </source>
</evidence>
<dbReference type="InterPro" id="IPR003439">
    <property type="entry name" value="ABC_transporter-like_ATP-bd"/>
</dbReference>
<dbReference type="InterPro" id="IPR015854">
    <property type="entry name" value="ABC_transpr_LolD-like"/>
</dbReference>
<feature type="domain" description="ABC transporter" evidence="4">
    <location>
        <begin position="29"/>
        <end position="266"/>
    </location>
</feature>
<reference evidence="6" key="1">
    <citation type="submission" date="2016-10" db="EMBL/GenBank/DDBJ databases">
        <authorList>
            <person name="Varghese N."/>
            <person name="Submissions S."/>
        </authorList>
    </citation>
    <scope>NUCLEOTIDE SEQUENCE [LARGE SCALE GENOMIC DNA]</scope>
    <source>
        <strain evidence="6">DSM 43161</strain>
    </source>
</reference>
<keyword evidence="3 5" id="KW-0067">ATP-binding</keyword>